<evidence type="ECO:0000256" key="5">
    <source>
        <dbReference type="SAM" id="Phobius"/>
    </source>
</evidence>
<dbReference type="PANTHER" id="PTHR43759">
    <property type="entry name" value="TREHALOSE TRANSPORT SYSTEM PERMEASE PROTEIN SUGA"/>
    <property type="match status" value="1"/>
</dbReference>
<comment type="subcellular location">
    <subcellularLocation>
        <location evidence="1">Membrane</location>
        <topology evidence="1">Multi-pass membrane protein</topology>
    </subcellularLocation>
</comment>
<dbReference type="PROSITE" id="PS50928">
    <property type="entry name" value="ABC_TM1"/>
    <property type="match status" value="1"/>
</dbReference>
<dbReference type="SUPFAM" id="SSF161098">
    <property type="entry name" value="MetI-like"/>
    <property type="match status" value="1"/>
</dbReference>
<sequence length="203" mass="22582">TVLSICAEFILGFIIARFFFMGANLKLKGVGLLRTIYMLPMMVTPLVFGLIWLYIFNPTLGVANYLLSLLGFPPISWFGSTNIALYSIVLINVWEWTPFMMLLCLAGLSTIPPELFEVARIDGAGWHQSIAFIELPLVRRVILIGLMIRIMDNFRLFDLVYVTTGGGPGSSTETLSMFTYRQSFMFFNVGCGAAASIIILILG</sequence>
<dbReference type="AlphaFoldDB" id="X1AJT7"/>
<name>X1AJT7_9ZZZZ</name>
<accession>X1AJT7</accession>
<evidence type="ECO:0000259" key="6">
    <source>
        <dbReference type="PROSITE" id="PS50928"/>
    </source>
</evidence>
<dbReference type="InterPro" id="IPR000515">
    <property type="entry name" value="MetI-like"/>
</dbReference>
<keyword evidence="4 5" id="KW-0472">Membrane</keyword>
<feature type="transmembrane region" description="Helical" evidence="5">
    <location>
        <begin position="184"/>
        <end position="202"/>
    </location>
</feature>
<feature type="transmembrane region" description="Helical" evidence="5">
    <location>
        <begin position="75"/>
        <end position="94"/>
    </location>
</feature>
<evidence type="ECO:0000256" key="2">
    <source>
        <dbReference type="ARBA" id="ARBA00022692"/>
    </source>
</evidence>
<reference evidence="7" key="1">
    <citation type="journal article" date="2014" name="Front. Microbiol.">
        <title>High frequency of phylogenetically diverse reductive dehalogenase-homologous genes in deep subseafloor sedimentary metagenomes.</title>
        <authorList>
            <person name="Kawai M."/>
            <person name="Futagami T."/>
            <person name="Toyoda A."/>
            <person name="Takaki Y."/>
            <person name="Nishi S."/>
            <person name="Hori S."/>
            <person name="Arai W."/>
            <person name="Tsubouchi T."/>
            <person name="Morono Y."/>
            <person name="Uchiyama I."/>
            <person name="Ito T."/>
            <person name="Fujiyama A."/>
            <person name="Inagaki F."/>
            <person name="Takami H."/>
        </authorList>
    </citation>
    <scope>NUCLEOTIDE SEQUENCE</scope>
    <source>
        <strain evidence="7">Expedition CK06-06</strain>
    </source>
</reference>
<organism evidence="7">
    <name type="scientific">marine sediment metagenome</name>
    <dbReference type="NCBI Taxonomy" id="412755"/>
    <lineage>
        <taxon>unclassified sequences</taxon>
        <taxon>metagenomes</taxon>
        <taxon>ecological metagenomes</taxon>
    </lineage>
</organism>
<feature type="domain" description="ABC transmembrane type-1" evidence="6">
    <location>
        <begin position="1"/>
        <end position="203"/>
    </location>
</feature>
<dbReference type="InterPro" id="IPR052730">
    <property type="entry name" value="Sugar_ABC_transporter"/>
</dbReference>
<evidence type="ECO:0000313" key="7">
    <source>
        <dbReference type="EMBL" id="GAG82584.1"/>
    </source>
</evidence>
<evidence type="ECO:0000256" key="1">
    <source>
        <dbReference type="ARBA" id="ARBA00004141"/>
    </source>
</evidence>
<keyword evidence="3 5" id="KW-1133">Transmembrane helix</keyword>
<dbReference type="Pfam" id="PF00528">
    <property type="entry name" value="BPD_transp_1"/>
    <property type="match status" value="1"/>
</dbReference>
<dbReference type="PANTHER" id="PTHR43759:SF1">
    <property type="entry name" value="GLUCOSE IMPORT SYSTEM PERMEASE PROTEIN GLCT"/>
    <property type="match status" value="1"/>
</dbReference>
<dbReference type="GO" id="GO:0055085">
    <property type="term" value="P:transmembrane transport"/>
    <property type="evidence" value="ECO:0007669"/>
    <property type="project" value="InterPro"/>
</dbReference>
<feature type="non-terminal residue" evidence="7">
    <location>
        <position position="1"/>
    </location>
</feature>
<protein>
    <recommendedName>
        <fullName evidence="6">ABC transmembrane type-1 domain-containing protein</fullName>
    </recommendedName>
</protein>
<dbReference type="EMBL" id="BART01013909">
    <property type="protein sequence ID" value="GAG82584.1"/>
    <property type="molecule type" value="Genomic_DNA"/>
</dbReference>
<evidence type="ECO:0000256" key="3">
    <source>
        <dbReference type="ARBA" id="ARBA00022989"/>
    </source>
</evidence>
<gene>
    <name evidence="7" type="ORF">S01H4_28135</name>
</gene>
<feature type="transmembrane region" description="Helical" evidence="5">
    <location>
        <begin position="6"/>
        <end position="25"/>
    </location>
</feature>
<comment type="caution">
    <text evidence="7">The sequence shown here is derived from an EMBL/GenBank/DDBJ whole genome shotgun (WGS) entry which is preliminary data.</text>
</comment>
<dbReference type="CDD" id="cd06261">
    <property type="entry name" value="TM_PBP2"/>
    <property type="match status" value="1"/>
</dbReference>
<dbReference type="GO" id="GO:0016020">
    <property type="term" value="C:membrane"/>
    <property type="evidence" value="ECO:0007669"/>
    <property type="project" value="UniProtKB-SubCell"/>
</dbReference>
<feature type="transmembrane region" description="Helical" evidence="5">
    <location>
        <begin position="37"/>
        <end position="55"/>
    </location>
</feature>
<keyword evidence="2 5" id="KW-0812">Transmembrane</keyword>
<evidence type="ECO:0000256" key="4">
    <source>
        <dbReference type="ARBA" id="ARBA00023136"/>
    </source>
</evidence>
<proteinExistence type="predicted"/>
<dbReference type="InterPro" id="IPR035906">
    <property type="entry name" value="MetI-like_sf"/>
</dbReference>
<dbReference type="Gene3D" id="1.10.3720.10">
    <property type="entry name" value="MetI-like"/>
    <property type="match status" value="1"/>
</dbReference>
<feature type="non-terminal residue" evidence="7">
    <location>
        <position position="203"/>
    </location>
</feature>